<evidence type="ECO:0008006" key="4">
    <source>
        <dbReference type="Google" id="ProtNLM"/>
    </source>
</evidence>
<evidence type="ECO:0000256" key="1">
    <source>
        <dbReference type="SAM" id="MobiDB-lite"/>
    </source>
</evidence>
<feature type="compositionally biased region" description="Acidic residues" evidence="1">
    <location>
        <begin position="1013"/>
        <end position="1028"/>
    </location>
</feature>
<dbReference type="GeneID" id="63757675"/>
<feature type="compositionally biased region" description="Polar residues" evidence="1">
    <location>
        <begin position="883"/>
        <end position="893"/>
    </location>
</feature>
<dbReference type="VEuPathDB" id="FungiDB:ASPSYDRAFT_146244"/>
<protein>
    <recommendedName>
        <fullName evidence="4">DUF1765-domain-containing protein</fullName>
    </recommendedName>
</protein>
<feature type="compositionally biased region" description="Basic residues" evidence="1">
    <location>
        <begin position="192"/>
        <end position="204"/>
    </location>
</feature>
<dbReference type="PANTHER" id="PTHR37988:SF1">
    <property type="entry name" value="UPF0592 MEMBRANE PROTEIN C7D4.03C"/>
    <property type="match status" value="1"/>
</dbReference>
<dbReference type="PANTHER" id="PTHR37988">
    <property type="entry name" value="UPF0592 MEMBRANE PROTEIN C7D4.03C"/>
    <property type="match status" value="1"/>
</dbReference>
<organism evidence="2 3">
    <name type="scientific">Aspergillus sydowii CBS 593.65</name>
    <dbReference type="NCBI Taxonomy" id="1036612"/>
    <lineage>
        <taxon>Eukaryota</taxon>
        <taxon>Fungi</taxon>
        <taxon>Dikarya</taxon>
        <taxon>Ascomycota</taxon>
        <taxon>Pezizomycotina</taxon>
        <taxon>Eurotiomycetes</taxon>
        <taxon>Eurotiomycetidae</taxon>
        <taxon>Eurotiales</taxon>
        <taxon>Aspergillaceae</taxon>
        <taxon>Aspergillus</taxon>
        <taxon>Aspergillus subgen. Nidulantes</taxon>
    </lineage>
</organism>
<feature type="compositionally biased region" description="Polar residues" evidence="1">
    <location>
        <begin position="237"/>
        <end position="265"/>
    </location>
</feature>
<dbReference type="RefSeq" id="XP_040704919.1">
    <property type="nucleotide sequence ID" value="XM_040841602.1"/>
</dbReference>
<sequence>MSSSAPEVTTTHQDDQESWLSRAASYNNLPDLSTSEPGSPGLRRTFSDLTFQKQSDSPSKEDVAAGKDILRRTSLRRSKEKSTVAVSRFTVSTEDLADTPPSEPPEPPPKVPQTRPPSPVARPSKARSMSGRLVSFARKPWMSSSPNRPGSPPSKTSRLRTLQGEDSSSQAPSSRSSGSLDLARGSDPAAPSRKRTILSKRPRRPMVAVVTQSRADSPSTQSSPSPRSLLPKGSLERLTSSFNVSTPVLPPTSKTTGPSGNSSGGQDPPRKKDELWNAFRGLEADFQKFQTKSSALKANVIRSSLVTFLNRPHPPQNIKTLRPEDLDRRVTILNKWWTGLLDMLNGKHNQSISGTDRPVYLEAVVGIMSRPEWRVPFPMPIPDTQLPKPLQHTATSISETSEASSGSDFLVESIHHNIRNIFTQNLMTQMAFVVERMSMRHAPASLVSFCGKACAYAFFFCPGVADVLVRLWNVPPNVFRRVYAESHVDTTSGLRAMAQELALNFPPALRPLSFHAHTALVRYLRQKPDVPLNITQIQWQSPWVSRWCGRDTDLFYVFVKYIHLLYADAIPSYLEKSGRVLSPGLLPIHAQILVVLEDTLYKQSQGPAQEASRNTAAITFDDFIEGADGSASALPLGTANSHRSMAENRLIILLRDYLSESSLEPSHARLLYAESFCLILKTTAQRTSLFDHNACFLLCDFVEEVIPIIARYSKMIEMDLFDWKFWLEACRQMMQSHNSLTEVRVFSFLFGIWGTWTGSEERKADLCLGFLLDEPLFYHYFSHWSPMVRAYFHRLLCWRLGRFNGDPTPLDSIIYETLSNRLQRLWGFYLATQTKAESGLAAPLSSAPCTPAPGRRIIIIRCDNPMSPSNLFMSFDRVLPQSAPGQASNTNSAKVDAVSETDNPPKKRWNILKAVFGSSRSNEEVSSASSSDDSDTTVSDSPAAGEKTLDVSSPGDHCRPKTPHQPYTFKFSLEWMDRPQWPSKNKRLYIPSLPVASQLHLQLRRSTLKADDGDTTSDDTTDSETEEDDVKRDIPGTGTNGTAHINRRIESSSKNYDQTVAADDKLASSKYAGRALAEWAQIVSECDSFFSRRRDEGVPCDRMVETPTLGVEGFRK</sequence>
<keyword evidence="3" id="KW-1185">Reference proteome</keyword>
<proteinExistence type="predicted"/>
<reference evidence="3" key="1">
    <citation type="journal article" date="2017" name="Genome Biol.">
        <title>Comparative genomics reveals high biological diversity and specific adaptations in the industrially and medically important fungal genus Aspergillus.</title>
        <authorList>
            <person name="de Vries R.P."/>
            <person name="Riley R."/>
            <person name="Wiebenga A."/>
            <person name="Aguilar-Osorio G."/>
            <person name="Amillis S."/>
            <person name="Uchima C.A."/>
            <person name="Anderluh G."/>
            <person name="Asadollahi M."/>
            <person name="Askin M."/>
            <person name="Barry K."/>
            <person name="Battaglia E."/>
            <person name="Bayram O."/>
            <person name="Benocci T."/>
            <person name="Braus-Stromeyer S.A."/>
            <person name="Caldana C."/>
            <person name="Canovas D."/>
            <person name="Cerqueira G.C."/>
            <person name="Chen F."/>
            <person name="Chen W."/>
            <person name="Choi C."/>
            <person name="Clum A."/>
            <person name="Dos Santos R.A."/>
            <person name="Damasio A.R."/>
            <person name="Diallinas G."/>
            <person name="Emri T."/>
            <person name="Fekete E."/>
            <person name="Flipphi M."/>
            <person name="Freyberg S."/>
            <person name="Gallo A."/>
            <person name="Gournas C."/>
            <person name="Habgood R."/>
            <person name="Hainaut M."/>
            <person name="Harispe M.L."/>
            <person name="Henrissat B."/>
            <person name="Hilden K.S."/>
            <person name="Hope R."/>
            <person name="Hossain A."/>
            <person name="Karabika E."/>
            <person name="Karaffa L."/>
            <person name="Karanyi Z."/>
            <person name="Krasevec N."/>
            <person name="Kuo A."/>
            <person name="Kusch H."/>
            <person name="LaButti K."/>
            <person name="Lagendijk E.L."/>
            <person name="Lapidus A."/>
            <person name="Levasseur A."/>
            <person name="Lindquist E."/>
            <person name="Lipzen A."/>
            <person name="Logrieco A.F."/>
            <person name="MacCabe A."/>
            <person name="Maekelae M.R."/>
            <person name="Malavazi I."/>
            <person name="Melin P."/>
            <person name="Meyer V."/>
            <person name="Mielnichuk N."/>
            <person name="Miskei M."/>
            <person name="Molnar A.P."/>
            <person name="Mule G."/>
            <person name="Ngan C.Y."/>
            <person name="Orejas M."/>
            <person name="Orosz E."/>
            <person name="Ouedraogo J.P."/>
            <person name="Overkamp K.M."/>
            <person name="Park H.-S."/>
            <person name="Perrone G."/>
            <person name="Piumi F."/>
            <person name="Punt P.J."/>
            <person name="Ram A.F."/>
            <person name="Ramon A."/>
            <person name="Rauscher S."/>
            <person name="Record E."/>
            <person name="Riano-Pachon D.M."/>
            <person name="Robert V."/>
            <person name="Roehrig J."/>
            <person name="Ruller R."/>
            <person name="Salamov A."/>
            <person name="Salih N.S."/>
            <person name="Samson R.A."/>
            <person name="Sandor E."/>
            <person name="Sanguinetti M."/>
            <person name="Schuetze T."/>
            <person name="Sepcic K."/>
            <person name="Shelest E."/>
            <person name="Sherlock G."/>
            <person name="Sophianopoulou V."/>
            <person name="Squina F.M."/>
            <person name="Sun H."/>
            <person name="Susca A."/>
            <person name="Todd R.B."/>
            <person name="Tsang A."/>
            <person name="Unkles S.E."/>
            <person name="van de Wiele N."/>
            <person name="van Rossen-Uffink D."/>
            <person name="Oliveira J.V."/>
            <person name="Vesth T.C."/>
            <person name="Visser J."/>
            <person name="Yu J.-H."/>
            <person name="Zhou M."/>
            <person name="Andersen M.R."/>
            <person name="Archer D.B."/>
            <person name="Baker S.E."/>
            <person name="Benoit I."/>
            <person name="Brakhage A.A."/>
            <person name="Braus G.H."/>
            <person name="Fischer R."/>
            <person name="Frisvad J.C."/>
            <person name="Goldman G.H."/>
            <person name="Houbraken J."/>
            <person name="Oakley B."/>
            <person name="Pocsi I."/>
            <person name="Scazzocchio C."/>
            <person name="Seiboth B."/>
            <person name="vanKuyk P.A."/>
            <person name="Wortman J."/>
            <person name="Dyer P.S."/>
            <person name="Grigoriev I.V."/>
        </authorList>
    </citation>
    <scope>NUCLEOTIDE SEQUENCE [LARGE SCALE GENOMIC DNA]</scope>
    <source>
        <strain evidence="3">CBS 593.65</strain>
    </source>
</reference>
<accession>A0A1L9TP94</accession>
<feature type="compositionally biased region" description="Low complexity" evidence="1">
    <location>
        <begin position="922"/>
        <end position="941"/>
    </location>
</feature>
<evidence type="ECO:0000313" key="3">
    <source>
        <dbReference type="Proteomes" id="UP000184356"/>
    </source>
</evidence>
<name>A0A1L9TP94_9EURO</name>
<dbReference type="InterPro" id="IPR013887">
    <property type="entry name" value="UPF0592"/>
</dbReference>
<dbReference type="Proteomes" id="UP000184356">
    <property type="component" value="Unassembled WGS sequence"/>
</dbReference>
<feature type="compositionally biased region" description="Polar residues" evidence="1">
    <location>
        <begin position="24"/>
        <end position="37"/>
    </location>
</feature>
<feature type="compositionally biased region" description="Polar residues" evidence="1">
    <location>
        <begin position="155"/>
        <end position="166"/>
    </location>
</feature>
<dbReference type="EMBL" id="KV878584">
    <property type="protein sequence ID" value="OJJ61113.1"/>
    <property type="molecule type" value="Genomic_DNA"/>
</dbReference>
<gene>
    <name evidence="2" type="ORF">ASPSYDRAFT_146244</name>
</gene>
<dbReference type="AlphaFoldDB" id="A0A1L9TP94"/>
<feature type="compositionally biased region" description="Pro residues" evidence="1">
    <location>
        <begin position="101"/>
        <end position="120"/>
    </location>
</feature>
<dbReference type="OrthoDB" id="296767at2759"/>
<feature type="region of interest" description="Disordered" evidence="1">
    <location>
        <begin position="74"/>
        <end position="273"/>
    </location>
</feature>
<feature type="compositionally biased region" description="Low complexity" evidence="1">
    <location>
        <begin position="217"/>
        <end position="233"/>
    </location>
</feature>
<dbReference type="STRING" id="1036612.A0A1L9TP94"/>
<evidence type="ECO:0000313" key="2">
    <source>
        <dbReference type="EMBL" id="OJJ61113.1"/>
    </source>
</evidence>
<feature type="region of interest" description="Disordered" evidence="1">
    <location>
        <begin position="883"/>
        <end position="905"/>
    </location>
</feature>
<feature type="region of interest" description="Disordered" evidence="1">
    <location>
        <begin position="1006"/>
        <end position="1056"/>
    </location>
</feature>
<feature type="region of interest" description="Disordered" evidence="1">
    <location>
        <begin position="1"/>
        <end position="45"/>
    </location>
</feature>
<feature type="compositionally biased region" description="Low complexity" evidence="1">
    <location>
        <begin position="167"/>
        <end position="179"/>
    </location>
</feature>
<feature type="region of interest" description="Disordered" evidence="1">
    <location>
        <begin position="922"/>
        <end position="966"/>
    </location>
</feature>
<dbReference type="Pfam" id="PF08578">
    <property type="entry name" value="DUF1765"/>
    <property type="match status" value="1"/>
</dbReference>
<feature type="compositionally biased region" description="Polar residues" evidence="1">
    <location>
        <begin position="1"/>
        <end position="11"/>
    </location>
</feature>